<evidence type="ECO:0000256" key="2">
    <source>
        <dbReference type="ARBA" id="ARBA00012438"/>
    </source>
</evidence>
<proteinExistence type="predicted"/>
<evidence type="ECO:0000256" key="4">
    <source>
        <dbReference type="ARBA" id="ARBA00022679"/>
    </source>
</evidence>
<dbReference type="PROSITE" id="PS50109">
    <property type="entry name" value="HIS_KIN"/>
    <property type="match status" value="1"/>
</dbReference>
<dbReference type="CDD" id="cd00082">
    <property type="entry name" value="HisKA"/>
    <property type="match status" value="1"/>
</dbReference>
<reference evidence="11 12" key="1">
    <citation type="journal article" date="2013" name="Antonie Van Leeuwenhoek">
        <title>Dongia rigui sp. nov., isolated from freshwater of a large wetland in Korea.</title>
        <authorList>
            <person name="Baik K.S."/>
            <person name="Hwang Y.M."/>
            <person name="Choi J.S."/>
            <person name="Kwon J."/>
            <person name="Seong C.N."/>
        </authorList>
    </citation>
    <scope>NUCLEOTIDE SEQUENCE [LARGE SCALE GENOMIC DNA]</scope>
    <source>
        <strain evidence="11 12">04SU4-P</strain>
    </source>
</reference>
<feature type="domain" description="PAC" evidence="10">
    <location>
        <begin position="81"/>
        <end position="133"/>
    </location>
</feature>
<dbReference type="Pfam" id="PF00512">
    <property type="entry name" value="HisKA"/>
    <property type="match status" value="1"/>
</dbReference>
<dbReference type="InterPro" id="IPR004358">
    <property type="entry name" value="Sig_transdc_His_kin-like_C"/>
</dbReference>
<dbReference type="SMART" id="SM00388">
    <property type="entry name" value="HisKA"/>
    <property type="match status" value="1"/>
</dbReference>
<dbReference type="PRINTS" id="PR00344">
    <property type="entry name" value="BCTRLSENSOR"/>
</dbReference>
<dbReference type="SMART" id="SM00091">
    <property type="entry name" value="PAS"/>
    <property type="match status" value="2"/>
</dbReference>
<dbReference type="Pfam" id="PF08447">
    <property type="entry name" value="PAS_3"/>
    <property type="match status" value="2"/>
</dbReference>
<dbReference type="InterPro" id="IPR000700">
    <property type="entry name" value="PAS-assoc_C"/>
</dbReference>
<dbReference type="InterPro" id="IPR001610">
    <property type="entry name" value="PAC"/>
</dbReference>
<dbReference type="SMART" id="SM00086">
    <property type="entry name" value="PAC"/>
    <property type="match status" value="2"/>
</dbReference>
<dbReference type="CDD" id="cd00130">
    <property type="entry name" value="PAS"/>
    <property type="match status" value="1"/>
</dbReference>
<dbReference type="InterPro" id="IPR005467">
    <property type="entry name" value="His_kinase_dom"/>
</dbReference>
<evidence type="ECO:0000256" key="1">
    <source>
        <dbReference type="ARBA" id="ARBA00000085"/>
    </source>
</evidence>
<comment type="catalytic activity">
    <reaction evidence="1">
        <text>ATP + protein L-histidine = ADP + protein N-phospho-L-histidine.</text>
        <dbReference type="EC" id="2.7.13.3"/>
    </reaction>
</comment>
<accession>A0ABU5DX36</accession>
<gene>
    <name evidence="11" type="ORF">SMD31_07995</name>
</gene>
<evidence type="ECO:0000313" key="12">
    <source>
        <dbReference type="Proteomes" id="UP001271769"/>
    </source>
</evidence>
<dbReference type="Proteomes" id="UP001271769">
    <property type="component" value="Unassembled WGS sequence"/>
</dbReference>
<organism evidence="11 12">
    <name type="scientific">Dongia rigui</name>
    <dbReference type="NCBI Taxonomy" id="940149"/>
    <lineage>
        <taxon>Bacteria</taxon>
        <taxon>Pseudomonadati</taxon>
        <taxon>Pseudomonadota</taxon>
        <taxon>Alphaproteobacteria</taxon>
        <taxon>Rhodospirillales</taxon>
        <taxon>Dongiaceae</taxon>
        <taxon>Dongia</taxon>
    </lineage>
</organism>
<dbReference type="Pfam" id="PF02518">
    <property type="entry name" value="HATPase_c"/>
    <property type="match status" value="1"/>
</dbReference>
<evidence type="ECO:0000256" key="5">
    <source>
        <dbReference type="ARBA" id="ARBA00022777"/>
    </source>
</evidence>
<feature type="domain" description="PAS" evidence="9">
    <location>
        <begin position="7"/>
        <end position="62"/>
    </location>
</feature>
<keyword evidence="3 6" id="KW-0597">Phosphoprotein</keyword>
<name>A0ABU5DX36_9PROT</name>
<dbReference type="InterPro" id="IPR035965">
    <property type="entry name" value="PAS-like_dom_sf"/>
</dbReference>
<dbReference type="EC" id="2.7.13.3" evidence="2"/>
<dbReference type="SMART" id="SM00387">
    <property type="entry name" value="HATPase_c"/>
    <property type="match status" value="1"/>
</dbReference>
<dbReference type="SUPFAM" id="SSF47384">
    <property type="entry name" value="Homodimeric domain of signal transducing histidine kinase"/>
    <property type="match status" value="1"/>
</dbReference>
<evidence type="ECO:0000259" key="10">
    <source>
        <dbReference type="PROSITE" id="PS50113"/>
    </source>
</evidence>
<evidence type="ECO:0000256" key="3">
    <source>
        <dbReference type="ARBA" id="ARBA00022553"/>
    </source>
</evidence>
<dbReference type="RefSeq" id="WP_320500284.1">
    <property type="nucleotide sequence ID" value="NZ_JAXCLX010000001.1"/>
</dbReference>
<dbReference type="Gene3D" id="3.30.450.20">
    <property type="entry name" value="PAS domain"/>
    <property type="match status" value="2"/>
</dbReference>
<dbReference type="InterPro" id="IPR036890">
    <property type="entry name" value="HATPase_C_sf"/>
</dbReference>
<dbReference type="Gene3D" id="3.40.50.2300">
    <property type="match status" value="1"/>
</dbReference>
<dbReference type="InterPro" id="IPR000014">
    <property type="entry name" value="PAS"/>
</dbReference>
<dbReference type="EMBL" id="JAXCLX010000001">
    <property type="protein sequence ID" value="MDY0871860.1"/>
    <property type="molecule type" value="Genomic_DNA"/>
</dbReference>
<dbReference type="SUPFAM" id="SSF55785">
    <property type="entry name" value="PYP-like sensor domain (PAS domain)"/>
    <property type="match status" value="2"/>
</dbReference>
<evidence type="ECO:0000259" key="7">
    <source>
        <dbReference type="PROSITE" id="PS50109"/>
    </source>
</evidence>
<evidence type="ECO:0000259" key="9">
    <source>
        <dbReference type="PROSITE" id="PS50112"/>
    </source>
</evidence>
<dbReference type="InterPro" id="IPR003661">
    <property type="entry name" value="HisK_dim/P_dom"/>
</dbReference>
<evidence type="ECO:0000259" key="8">
    <source>
        <dbReference type="PROSITE" id="PS50110"/>
    </source>
</evidence>
<dbReference type="InterPro" id="IPR036097">
    <property type="entry name" value="HisK_dim/P_sf"/>
</dbReference>
<comment type="caution">
    <text evidence="11">The sequence shown here is derived from an EMBL/GenBank/DDBJ whole genome shotgun (WGS) entry which is preliminary data.</text>
</comment>
<dbReference type="Gene3D" id="2.10.70.100">
    <property type="match status" value="1"/>
</dbReference>
<dbReference type="SUPFAM" id="SSF55874">
    <property type="entry name" value="ATPase domain of HSP90 chaperone/DNA topoisomerase II/histidine kinase"/>
    <property type="match status" value="1"/>
</dbReference>
<dbReference type="PANTHER" id="PTHR43047:SF72">
    <property type="entry name" value="OSMOSENSING HISTIDINE PROTEIN KINASE SLN1"/>
    <property type="match status" value="1"/>
</dbReference>
<dbReference type="PROSITE" id="PS50113">
    <property type="entry name" value="PAC"/>
    <property type="match status" value="2"/>
</dbReference>
<dbReference type="CDD" id="cd16922">
    <property type="entry name" value="HATPase_EvgS-ArcB-TorS-like"/>
    <property type="match status" value="1"/>
</dbReference>
<feature type="modified residue" description="4-aspartylphosphate" evidence="6">
    <location>
        <position position="578"/>
    </location>
</feature>
<dbReference type="InterPro" id="IPR001789">
    <property type="entry name" value="Sig_transdc_resp-reg_receiver"/>
</dbReference>
<feature type="domain" description="PAC" evidence="10">
    <location>
        <begin position="209"/>
        <end position="261"/>
    </location>
</feature>
<dbReference type="PROSITE" id="PS50110">
    <property type="entry name" value="RESPONSE_REGULATORY"/>
    <property type="match status" value="1"/>
</dbReference>
<feature type="domain" description="Response regulatory" evidence="8">
    <location>
        <begin position="528"/>
        <end position="640"/>
    </location>
</feature>
<feature type="domain" description="Histidine kinase" evidence="7">
    <location>
        <begin position="279"/>
        <end position="499"/>
    </location>
</feature>
<dbReference type="Gene3D" id="1.10.287.130">
    <property type="match status" value="1"/>
</dbReference>
<dbReference type="InterPro" id="IPR003594">
    <property type="entry name" value="HATPase_dom"/>
</dbReference>
<evidence type="ECO:0000313" key="11">
    <source>
        <dbReference type="EMBL" id="MDY0871860.1"/>
    </source>
</evidence>
<sequence length="640" mass="71014">MSAHEETACLFQAIFEQASVGICYSDFDGVFIRANPRFCELTGYVAEELEGRSFAEITHPDDVSIDARLGDELIAGTRGPYTLEKRYVRKNGEIIWVRLTVALSRLPDGRPHQLVGMVEDINQMLLTEQALRASEARLREAQRTARIASYEIDHRDESRNWSDELFSILEVEAAVQQPTFDLFEQRVHPQDRALIQKTSAEAFANRLPYDLTHRLVMPDGRTKYVEVRGNTTFADDGTPLRSFGTVQDVTSRKQSEIALRQAKESAESANRAKMDFLANMSHELRTPLNAILGYAQLLETEHAGPLELKQREYLRDIMTGGRHLLELIQDILELAKIDAGRIGLKIEPIDALAVITDALPLIETMATARAVTLHVARPALPLPQMLADRVRLRQIFLNLLSNAIKYNKIGGRIDVTCTEIRPGYLRLSVRDTGIGIRPDRQSELFVPFSRLGAETLAIEGTGIGLSLTKKLTELMAGKIGFQSVPGEGSTFWIDLPIAGAVAAIEPAAARDYPEVAPARGRVKREQRHILYVEDNPAHVRLMERALAQIPHVSLTTVHTAELALVAMRAVVPDLILMDLGDPDPARQESQRRLVAVAEQRRIAVLDLGAAQPGDRMAGGGDAIDLPQLLAEIERRVGGTR</sequence>
<dbReference type="PROSITE" id="PS50112">
    <property type="entry name" value="PAS"/>
    <property type="match status" value="1"/>
</dbReference>
<dbReference type="NCBIfam" id="TIGR00229">
    <property type="entry name" value="sensory_box"/>
    <property type="match status" value="2"/>
</dbReference>
<dbReference type="SUPFAM" id="SSF52172">
    <property type="entry name" value="CheY-like"/>
    <property type="match status" value="1"/>
</dbReference>
<evidence type="ECO:0000256" key="6">
    <source>
        <dbReference type="PROSITE-ProRule" id="PRU00169"/>
    </source>
</evidence>
<keyword evidence="12" id="KW-1185">Reference proteome</keyword>
<dbReference type="InterPro" id="IPR013655">
    <property type="entry name" value="PAS_fold_3"/>
</dbReference>
<dbReference type="Gene3D" id="3.30.565.10">
    <property type="entry name" value="Histidine kinase-like ATPase, C-terminal domain"/>
    <property type="match status" value="1"/>
</dbReference>
<keyword evidence="4" id="KW-0808">Transferase</keyword>
<protein>
    <recommendedName>
        <fullName evidence="2">histidine kinase</fullName>
        <ecNumber evidence="2">2.7.13.3</ecNumber>
    </recommendedName>
</protein>
<dbReference type="InterPro" id="IPR011006">
    <property type="entry name" value="CheY-like_superfamily"/>
</dbReference>
<dbReference type="PANTHER" id="PTHR43047">
    <property type="entry name" value="TWO-COMPONENT HISTIDINE PROTEIN KINASE"/>
    <property type="match status" value="1"/>
</dbReference>
<keyword evidence="5" id="KW-0418">Kinase</keyword>